<name>A0ABR7G0Z7_9FIRM</name>
<dbReference type="Proteomes" id="UP000628463">
    <property type="component" value="Unassembled WGS sequence"/>
</dbReference>
<dbReference type="EMBL" id="JACOPD010000006">
    <property type="protein sequence ID" value="MBC5681105.1"/>
    <property type="molecule type" value="Genomic_DNA"/>
</dbReference>
<organism evidence="1 2">
    <name type="scientific">Lachnospira hominis</name>
    <name type="common">ex Liu et al. 2021</name>
    <dbReference type="NCBI Taxonomy" id="2763051"/>
    <lineage>
        <taxon>Bacteria</taxon>
        <taxon>Bacillati</taxon>
        <taxon>Bacillota</taxon>
        <taxon>Clostridia</taxon>
        <taxon>Lachnospirales</taxon>
        <taxon>Lachnospiraceae</taxon>
        <taxon>Lachnospira</taxon>
    </lineage>
</organism>
<keyword evidence="2" id="KW-1185">Reference proteome</keyword>
<sequence>MILIYEKGKKGSIEVIAEDLQTRLEGYGIDIHKESYDLGECMMAADESKVYMSGKKRSRSRGFEVCYDIQDSGSEFDNMTYDELYSRFLWEKYVVVIASDELFSEAEGLIKLDIAMQLFQSCNITVFTIYNDRILKKIPKRAEWLEKTYLLSIPKNMDLQNVTAAIAKIYWRDRLSVQKSKGNDIYTDNVRRSKLCIDTVLSNILADNATCDDELTAMNYCMLDMIKNL</sequence>
<evidence type="ECO:0000313" key="2">
    <source>
        <dbReference type="Proteomes" id="UP000628463"/>
    </source>
</evidence>
<comment type="caution">
    <text evidence="1">The sequence shown here is derived from an EMBL/GenBank/DDBJ whole genome shotgun (WGS) entry which is preliminary data.</text>
</comment>
<gene>
    <name evidence="1" type="ORF">H8S01_09050</name>
</gene>
<accession>A0ABR7G0Z7</accession>
<reference evidence="1 2" key="1">
    <citation type="submission" date="2020-08" db="EMBL/GenBank/DDBJ databases">
        <title>Genome public.</title>
        <authorList>
            <person name="Liu C."/>
            <person name="Sun Q."/>
        </authorList>
    </citation>
    <scope>NUCLEOTIDE SEQUENCE [LARGE SCALE GENOMIC DNA]</scope>
    <source>
        <strain evidence="1 2">NSJ-43</strain>
    </source>
</reference>
<evidence type="ECO:0000313" key="1">
    <source>
        <dbReference type="EMBL" id="MBC5681105.1"/>
    </source>
</evidence>
<protein>
    <submittedName>
        <fullName evidence="1">Uncharacterized protein</fullName>
    </submittedName>
</protein>
<dbReference type="RefSeq" id="WP_021866146.1">
    <property type="nucleotide sequence ID" value="NZ_JACOPD010000006.1"/>
</dbReference>
<proteinExistence type="predicted"/>